<organism evidence="3 4">
    <name type="scientific">Endocarpon pusillum (strain Z07020 / HMAS-L-300199)</name>
    <name type="common">Lichen-forming fungus</name>
    <dbReference type="NCBI Taxonomy" id="1263415"/>
    <lineage>
        <taxon>Eukaryota</taxon>
        <taxon>Fungi</taxon>
        <taxon>Dikarya</taxon>
        <taxon>Ascomycota</taxon>
        <taxon>Pezizomycotina</taxon>
        <taxon>Eurotiomycetes</taxon>
        <taxon>Chaetothyriomycetidae</taxon>
        <taxon>Verrucariales</taxon>
        <taxon>Verrucariaceae</taxon>
        <taxon>Endocarpon</taxon>
    </lineage>
</organism>
<evidence type="ECO:0000313" key="3">
    <source>
        <dbReference type="EMBL" id="ERF74334.1"/>
    </source>
</evidence>
<feature type="domain" description="Glycan binding protein Y3-like" evidence="2">
    <location>
        <begin position="40"/>
        <end position="121"/>
    </location>
</feature>
<dbReference type="InterPro" id="IPR054443">
    <property type="entry name" value="Y3-like_dom"/>
</dbReference>
<protein>
    <recommendedName>
        <fullName evidence="2">Glycan binding protein Y3-like domain-containing protein</fullName>
    </recommendedName>
</protein>
<gene>
    <name evidence="3" type="ORF">EPUS_02021</name>
</gene>
<dbReference type="Proteomes" id="UP000019373">
    <property type="component" value="Unassembled WGS sequence"/>
</dbReference>
<dbReference type="OMA" id="GDEINGC"/>
<evidence type="ECO:0000259" key="2">
    <source>
        <dbReference type="Pfam" id="PF22803"/>
    </source>
</evidence>
<keyword evidence="4" id="KW-1185">Reference proteome</keyword>
<evidence type="ECO:0000313" key="4">
    <source>
        <dbReference type="Proteomes" id="UP000019373"/>
    </source>
</evidence>
<dbReference type="AlphaFoldDB" id="U1HXY0"/>
<dbReference type="RefSeq" id="XP_007800044.1">
    <property type="nucleotide sequence ID" value="XM_007801853.1"/>
</dbReference>
<dbReference type="EMBL" id="KE720882">
    <property type="protein sequence ID" value="ERF74334.1"/>
    <property type="molecule type" value="Genomic_DNA"/>
</dbReference>
<feature type="signal peptide" evidence="1">
    <location>
        <begin position="1"/>
        <end position="20"/>
    </location>
</feature>
<dbReference type="GeneID" id="19237075"/>
<keyword evidence="1" id="KW-0732">Signal</keyword>
<accession>U1HXY0</accession>
<dbReference type="HOGENOM" id="CLU_150815_0_0_1"/>
<name>U1HXY0_ENDPU</name>
<feature type="chain" id="PRO_5004613811" description="Glycan binding protein Y3-like domain-containing protein" evidence="1">
    <location>
        <begin position="21"/>
        <end position="121"/>
    </location>
</feature>
<dbReference type="OrthoDB" id="4825549at2759"/>
<sequence length="121" mass="13123">MHFSTFLIAAIALCATSASGKCFQTGKNWGDHAEAKKQLANACNELKGTYHPRQIAARCRYNSPGQVSYIFEIENYNSGDAQIPQDECERNLGAQIDNCGHGGEATHAGVRFRADPNKGSC</sequence>
<evidence type="ECO:0000256" key="1">
    <source>
        <dbReference type="SAM" id="SignalP"/>
    </source>
</evidence>
<proteinExistence type="predicted"/>
<dbReference type="Pfam" id="PF22803">
    <property type="entry name" value="GBD_Y3"/>
    <property type="match status" value="1"/>
</dbReference>
<reference evidence="4" key="1">
    <citation type="journal article" date="2014" name="BMC Genomics">
        <title>Genome characteristics reveal the impact of lichenization on lichen-forming fungus Endocarpon pusillum Hedwig (Verrucariales, Ascomycota).</title>
        <authorList>
            <person name="Wang Y.-Y."/>
            <person name="Liu B."/>
            <person name="Zhang X.-Y."/>
            <person name="Zhou Q.-M."/>
            <person name="Zhang T."/>
            <person name="Li H."/>
            <person name="Yu Y.-F."/>
            <person name="Zhang X.-L."/>
            <person name="Hao X.-Y."/>
            <person name="Wang M."/>
            <person name="Wang L."/>
            <person name="Wei J.-C."/>
        </authorList>
    </citation>
    <scope>NUCLEOTIDE SEQUENCE [LARGE SCALE GENOMIC DNA]</scope>
    <source>
        <strain evidence="4">Z07020 / HMAS-L-300199</strain>
    </source>
</reference>
<dbReference type="eggNOG" id="ENOG502SVGP">
    <property type="taxonomic scope" value="Eukaryota"/>
</dbReference>